<comment type="caution">
    <text evidence="1">The sequence shown here is derived from an EMBL/GenBank/DDBJ whole genome shotgun (WGS) entry which is preliminary data.</text>
</comment>
<dbReference type="Proteomes" id="UP000321548">
    <property type="component" value="Unassembled WGS sequence"/>
</dbReference>
<proteinExistence type="predicted"/>
<dbReference type="EMBL" id="VDUY01000006">
    <property type="protein sequence ID" value="TXL64191.1"/>
    <property type="molecule type" value="Genomic_DNA"/>
</dbReference>
<protein>
    <submittedName>
        <fullName evidence="1">Uncharacterized protein</fullName>
    </submittedName>
</protein>
<name>A0A5C8NT22_9BURK</name>
<dbReference type="AlphaFoldDB" id="A0A5C8NT22"/>
<dbReference type="RefSeq" id="WP_147705252.1">
    <property type="nucleotide sequence ID" value="NZ_VDUY01000006.1"/>
</dbReference>
<reference evidence="1 2" key="1">
    <citation type="submission" date="2019-06" db="EMBL/GenBank/DDBJ databases">
        <title>Quisquiliibacterium sp. nov., isolated from a maize field.</title>
        <authorList>
            <person name="Lin S.-Y."/>
            <person name="Tsai C.-F."/>
            <person name="Young C.-C."/>
        </authorList>
    </citation>
    <scope>NUCLEOTIDE SEQUENCE [LARGE SCALE GENOMIC DNA]</scope>
    <source>
        <strain evidence="1 2">CC-CFT501</strain>
    </source>
</reference>
<evidence type="ECO:0000313" key="1">
    <source>
        <dbReference type="EMBL" id="TXL64191.1"/>
    </source>
</evidence>
<dbReference type="OrthoDB" id="5295681at2"/>
<gene>
    <name evidence="1" type="ORF">FHP08_14715</name>
</gene>
<accession>A0A5C8NT22</accession>
<keyword evidence="2" id="KW-1185">Reference proteome</keyword>
<evidence type="ECO:0000313" key="2">
    <source>
        <dbReference type="Proteomes" id="UP000321548"/>
    </source>
</evidence>
<sequence>MDPKPPPPTEAQRLVYARTPAGEAEVGARQLPLSASARRLLVLIDGRRAVALLSNFVRAGELDALAGELLSHGLIEAIGIADLPDEVGRMARLLAEQTALQAAKRRLQRLFEAELGAAGHVWDARVADSVNLEVLRRVLREGVDVVFYRSGEAAARRIVAAVRPVFDQIRSAR</sequence>
<organism evidence="1 2">
    <name type="scientific">Zeimonas arvi</name>
    <dbReference type="NCBI Taxonomy" id="2498847"/>
    <lineage>
        <taxon>Bacteria</taxon>
        <taxon>Pseudomonadati</taxon>
        <taxon>Pseudomonadota</taxon>
        <taxon>Betaproteobacteria</taxon>
        <taxon>Burkholderiales</taxon>
        <taxon>Burkholderiaceae</taxon>
        <taxon>Zeimonas</taxon>
    </lineage>
</organism>